<feature type="region of interest" description="Disordered" evidence="1">
    <location>
        <begin position="1"/>
        <end position="28"/>
    </location>
</feature>
<evidence type="ECO:0000313" key="4">
    <source>
        <dbReference type="Proteomes" id="UP000288805"/>
    </source>
</evidence>
<dbReference type="EMBL" id="QGNW01000006">
    <property type="protein sequence ID" value="RVX20491.1"/>
    <property type="molecule type" value="Genomic_DNA"/>
</dbReference>
<keyword evidence="2" id="KW-0472">Membrane</keyword>
<dbReference type="Proteomes" id="UP000288805">
    <property type="component" value="Unassembled WGS sequence"/>
</dbReference>
<name>A0A438KH08_VITVI</name>
<proteinExistence type="predicted"/>
<organism evidence="3 4">
    <name type="scientific">Vitis vinifera</name>
    <name type="common">Grape</name>
    <dbReference type="NCBI Taxonomy" id="29760"/>
    <lineage>
        <taxon>Eukaryota</taxon>
        <taxon>Viridiplantae</taxon>
        <taxon>Streptophyta</taxon>
        <taxon>Embryophyta</taxon>
        <taxon>Tracheophyta</taxon>
        <taxon>Spermatophyta</taxon>
        <taxon>Magnoliopsida</taxon>
        <taxon>eudicotyledons</taxon>
        <taxon>Gunneridae</taxon>
        <taxon>Pentapetalae</taxon>
        <taxon>rosids</taxon>
        <taxon>Vitales</taxon>
        <taxon>Vitaceae</taxon>
        <taxon>Viteae</taxon>
        <taxon>Vitis</taxon>
    </lineage>
</organism>
<evidence type="ECO:0000256" key="2">
    <source>
        <dbReference type="SAM" id="Phobius"/>
    </source>
</evidence>
<keyword evidence="2" id="KW-0812">Transmembrane</keyword>
<gene>
    <name evidence="3" type="ORF">CK203_002490</name>
</gene>
<sequence>MTQIHRESGTFHCKARVSSPPTKPPRKGGCSTILNLHQPPWLLEIPFFSSMSPTPLPSLLLCPHIVSWSAQFHTPAFDCVALVDSALCIRSVMEISYWVLAFWIFLCLFASGSSSIENFRQA</sequence>
<evidence type="ECO:0000256" key="1">
    <source>
        <dbReference type="SAM" id="MobiDB-lite"/>
    </source>
</evidence>
<dbReference type="AlphaFoldDB" id="A0A438KH08"/>
<accession>A0A438KH08</accession>
<feature type="transmembrane region" description="Helical" evidence="2">
    <location>
        <begin position="95"/>
        <end position="116"/>
    </location>
</feature>
<comment type="caution">
    <text evidence="3">The sequence shown here is derived from an EMBL/GenBank/DDBJ whole genome shotgun (WGS) entry which is preliminary data.</text>
</comment>
<evidence type="ECO:0000313" key="3">
    <source>
        <dbReference type="EMBL" id="RVX20491.1"/>
    </source>
</evidence>
<reference evidence="3 4" key="1">
    <citation type="journal article" date="2018" name="PLoS Genet.">
        <title>Population sequencing reveals clonal diversity and ancestral inbreeding in the grapevine cultivar Chardonnay.</title>
        <authorList>
            <person name="Roach M.J."/>
            <person name="Johnson D.L."/>
            <person name="Bohlmann J."/>
            <person name="van Vuuren H.J."/>
            <person name="Jones S.J."/>
            <person name="Pretorius I.S."/>
            <person name="Schmidt S.A."/>
            <person name="Borneman A.R."/>
        </authorList>
    </citation>
    <scope>NUCLEOTIDE SEQUENCE [LARGE SCALE GENOMIC DNA]</scope>
    <source>
        <strain evidence="4">cv. Chardonnay</strain>
        <tissue evidence="3">Leaf</tissue>
    </source>
</reference>
<protein>
    <submittedName>
        <fullName evidence="3">Uncharacterized protein</fullName>
    </submittedName>
</protein>
<keyword evidence="2" id="KW-1133">Transmembrane helix</keyword>